<sequence length="476" mass="51763">MASALIAGRRAQSHHWGDNRGPLAPAPSPNPGHRALPPADGSRAQHPLASPGVGYVTFRPSGLTHREAGALRDRLAGELGQVRALLSRIDAWQQELELEQQHRQPRRGQPREGGLPAPPSKLRAAMRKRCAQILSKLRKDKRSIWFNAPVEVETLGLHDYHAVIKSPMDLGTVKANLAARNYPSHDAFAADVRLTFANALRYNPAGHTVHTFAGDLLASFEKMYAAAVSWFEEECRRLPSLVPVPVPLPVPAELPPPVVPLPAQVKPRAVRMPKPKARELNKRQMSLEEKNMLRAGLESLPEEKMHNVLQIVRKRNVNNPELLGDEIELDIDEMDIETQWELDRFVNNFNKALKKSRRAAMINGGIADVNNADGAGAVNGAVPILVDHADVESENPENTVVPEQVDEYVDIDDEMPTATYQSVEIEKGAEATSVSGGSGSGSSSSSGSGSGSSGAAPQKLAMLVLWCRGGRSNSRI</sequence>
<evidence type="ECO:0000313" key="8">
    <source>
        <dbReference type="EMBL" id="VAH36732.1"/>
    </source>
</evidence>
<keyword evidence="2 4" id="KW-0103">Bromodomain</keyword>
<dbReference type="AlphaFoldDB" id="A0A9R1RCV9"/>
<feature type="domain" description="Bromo" evidence="6">
    <location>
        <begin position="138"/>
        <end position="210"/>
    </location>
</feature>
<dbReference type="Gene3D" id="1.20.1270.220">
    <property type="match status" value="1"/>
</dbReference>
<feature type="domain" description="NET" evidence="7">
    <location>
        <begin position="275"/>
        <end position="357"/>
    </location>
</feature>
<feature type="region of interest" description="Disordered" evidence="5">
    <location>
        <begin position="99"/>
        <end position="122"/>
    </location>
</feature>
<gene>
    <name evidence="8" type="ORF">TRITD_2Av1G260970</name>
</gene>
<organism evidence="8 9">
    <name type="scientific">Triticum turgidum subsp. durum</name>
    <name type="common">Durum wheat</name>
    <name type="synonym">Triticum durum</name>
    <dbReference type="NCBI Taxonomy" id="4567"/>
    <lineage>
        <taxon>Eukaryota</taxon>
        <taxon>Viridiplantae</taxon>
        <taxon>Streptophyta</taxon>
        <taxon>Embryophyta</taxon>
        <taxon>Tracheophyta</taxon>
        <taxon>Spermatophyta</taxon>
        <taxon>Magnoliopsida</taxon>
        <taxon>Liliopsida</taxon>
        <taxon>Poales</taxon>
        <taxon>Poaceae</taxon>
        <taxon>BOP clade</taxon>
        <taxon>Pooideae</taxon>
        <taxon>Triticodae</taxon>
        <taxon>Triticeae</taxon>
        <taxon>Triticinae</taxon>
        <taxon>Triticum</taxon>
    </lineage>
</organism>
<dbReference type="PROSITE" id="PS51525">
    <property type="entry name" value="NET"/>
    <property type="match status" value="1"/>
</dbReference>
<dbReference type="PRINTS" id="PR00503">
    <property type="entry name" value="BROMODOMAIN"/>
</dbReference>
<keyword evidence="3" id="KW-0804">Transcription</keyword>
<evidence type="ECO:0000256" key="3">
    <source>
        <dbReference type="ARBA" id="ARBA00023163"/>
    </source>
</evidence>
<evidence type="ECO:0000313" key="9">
    <source>
        <dbReference type="Proteomes" id="UP000324705"/>
    </source>
</evidence>
<feature type="region of interest" description="Disordered" evidence="5">
    <location>
        <begin position="429"/>
        <end position="456"/>
    </location>
</feature>
<dbReference type="InterPro" id="IPR027353">
    <property type="entry name" value="NET_dom"/>
</dbReference>
<keyword evidence="1" id="KW-0805">Transcription regulation</keyword>
<evidence type="ECO:0000259" key="6">
    <source>
        <dbReference type="PROSITE" id="PS50014"/>
    </source>
</evidence>
<dbReference type="Pfam" id="PF17035">
    <property type="entry name" value="BET"/>
    <property type="match status" value="1"/>
</dbReference>
<evidence type="ECO:0000256" key="4">
    <source>
        <dbReference type="PROSITE-ProRule" id="PRU00035"/>
    </source>
</evidence>
<dbReference type="InterPro" id="IPR038336">
    <property type="entry name" value="NET_sf"/>
</dbReference>
<dbReference type="PROSITE" id="PS50014">
    <property type="entry name" value="BROMODOMAIN_2"/>
    <property type="match status" value="1"/>
</dbReference>
<evidence type="ECO:0000256" key="5">
    <source>
        <dbReference type="SAM" id="MobiDB-lite"/>
    </source>
</evidence>
<dbReference type="Proteomes" id="UP000324705">
    <property type="component" value="Chromosome 2A"/>
</dbReference>
<dbReference type="SMART" id="SM00297">
    <property type="entry name" value="BROMO"/>
    <property type="match status" value="1"/>
</dbReference>
<feature type="region of interest" description="Disordered" evidence="5">
    <location>
        <begin position="1"/>
        <end position="51"/>
    </location>
</feature>
<accession>A0A9R1RCV9</accession>
<keyword evidence="9" id="KW-1185">Reference proteome</keyword>
<dbReference type="EMBL" id="LT934113">
    <property type="protein sequence ID" value="VAH36732.1"/>
    <property type="molecule type" value="Genomic_DNA"/>
</dbReference>
<reference evidence="8 9" key="1">
    <citation type="submission" date="2017-09" db="EMBL/GenBank/DDBJ databases">
        <authorList>
            <consortium name="International Durum Wheat Genome Sequencing Consortium (IDWGSC)"/>
            <person name="Milanesi L."/>
        </authorList>
    </citation>
    <scope>NUCLEOTIDE SEQUENCE [LARGE SCALE GENOMIC DNA]</scope>
    <source>
        <strain evidence="9">cv. Svevo</strain>
    </source>
</reference>
<dbReference type="Gramene" id="TRITD2Av1G260970.1">
    <property type="protein sequence ID" value="TRITD2Av1G260970.1"/>
    <property type="gene ID" value="TRITD2Av1G260970"/>
</dbReference>
<dbReference type="OMA" id="NDNVQAN"/>
<proteinExistence type="predicted"/>
<evidence type="ECO:0000256" key="1">
    <source>
        <dbReference type="ARBA" id="ARBA00023015"/>
    </source>
</evidence>
<name>A0A9R1RCV9_TRITD</name>
<dbReference type="InterPro" id="IPR001487">
    <property type="entry name" value="Bromodomain"/>
</dbReference>
<evidence type="ECO:0000259" key="7">
    <source>
        <dbReference type="PROSITE" id="PS51525"/>
    </source>
</evidence>
<evidence type="ECO:0000256" key="2">
    <source>
        <dbReference type="ARBA" id="ARBA00023117"/>
    </source>
</evidence>
<dbReference type="PANTHER" id="PTHR45926">
    <property type="entry name" value="OSJNBA0053K19.4 PROTEIN"/>
    <property type="match status" value="1"/>
</dbReference>
<protein>
    <submittedName>
        <fullName evidence="8">Uncharacterized protein</fullName>
    </submittedName>
</protein>
<dbReference type="SUPFAM" id="SSF47370">
    <property type="entry name" value="Bromodomain"/>
    <property type="match status" value="1"/>
</dbReference>
<dbReference type="Gene3D" id="1.20.920.10">
    <property type="entry name" value="Bromodomain-like"/>
    <property type="match status" value="1"/>
</dbReference>
<dbReference type="Pfam" id="PF00439">
    <property type="entry name" value="Bromodomain"/>
    <property type="match status" value="1"/>
</dbReference>
<dbReference type="InterPro" id="IPR036427">
    <property type="entry name" value="Bromodomain-like_sf"/>
</dbReference>